<dbReference type="Proteomes" id="UP000616839">
    <property type="component" value="Unassembled WGS sequence"/>
</dbReference>
<comment type="caution">
    <text evidence="2">The sequence shown here is derived from an EMBL/GenBank/DDBJ whole genome shotgun (WGS) entry which is preliminary data.</text>
</comment>
<reference evidence="2" key="1">
    <citation type="submission" date="2020-09" db="EMBL/GenBank/DDBJ databases">
        <title>Nocardioides sp. strain MJB4 16S ribosomal RNA gene Genome sequencing and assembly.</title>
        <authorList>
            <person name="Kim I."/>
        </authorList>
    </citation>
    <scope>NUCLEOTIDE SEQUENCE</scope>
    <source>
        <strain evidence="2">MJB4</strain>
    </source>
</reference>
<keyword evidence="1" id="KW-1133">Transmembrane helix</keyword>
<evidence type="ECO:0000313" key="3">
    <source>
        <dbReference type="Proteomes" id="UP000616839"/>
    </source>
</evidence>
<keyword evidence="3" id="KW-1185">Reference proteome</keyword>
<dbReference type="RefSeq" id="WP_192143768.1">
    <property type="nucleotide sequence ID" value="NZ_JACYXZ010000003.1"/>
</dbReference>
<proteinExistence type="predicted"/>
<evidence type="ECO:0000313" key="2">
    <source>
        <dbReference type="EMBL" id="MBD8870479.1"/>
    </source>
</evidence>
<gene>
    <name evidence="2" type="ORF">IE331_12660</name>
</gene>
<accession>A0A927Q2K5</accession>
<feature type="transmembrane region" description="Helical" evidence="1">
    <location>
        <begin position="179"/>
        <end position="201"/>
    </location>
</feature>
<dbReference type="AlphaFoldDB" id="A0A927Q2K5"/>
<protein>
    <submittedName>
        <fullName evidence="2">Uncharacterized protein</fullName>
    </submittedName>
</protein>
<name>A0A927Q2K5_9ACTN</name>
<evidence type="ECO:0000256" key="1">
    <source>
        <dbReference type="SAM" id="Phobius"/>
    </source>
</evidence>
<keyword evidence="1" id="KW-0812">Transmembrane</keyword>
<organism evidence="2 3">
    <name type="scientific">Nocardioides donggukensis</name>
    <dbReference type="NCBI Taxonomy" id="2774019"/>
    <lineage>
        <taxon>Bacteria</taxon>
        <taxon>Bacillati</taxon>
        <taxon>Actinomycetota</taxon>
        <taxon>Actinomycetes</taxon>
        <taxon>Propionibacteriales</taxon>
        <taxon>Nocardioidaceae</taxon>
        <taxon>Nocardioides</taxon>
    </lineage>
</organism>
<dbReference type="EMBL" id="JACYXZ010000003">
    <property type="protein sequence ID" value="MBD8870479.1"/>
    <property type="molecule type" value="Genomic_DNA"/>
</dbReference>
<sequence length="223" mass="23030">MTTGDVVRAMVSRWYVTAGGLLATAAVVLLLQGAPGAYTTTVDVQFLAPRGPTAQPGNPRADLIALAGLVEREVGSGVQRETPVSPDVGLAGLGVTEGTMVFVPNSGGQWNYFFDDPVVRVQAVAPSDGRAAELRDAAVTRVRSTLEDLQVADGVPAASRVGTRLVPARPPVLLEQGSALRAMAVTALLGAALTCLAAVLFDRFMRHRAHLPASPPSAPATSA</sequence>
<keyword evidence="1" id="KW-0472">Membrane</keyword>